<dbReference type="EC" id="2.6.1.62" evidence="11"/>
<dbReference type="UniPathway" id="UPA00078"/>
<dbReference type="CDD" id="cd00610">
    <property type="entry name" value="OAT_like"/>
    <property type="match status" value="1"/>
</dbReference>
<protein>
    <submittedName>
        <fullName evidence="11">Adenosylmethionine-8-amino-7-oxononanoate aminotransferase</fullName>
        <ecNumber evidence="11">2.6.1.62</ecNumber>
    </submittedName>
</protein>
<evidence type="ECO:0000256" key="4">
    <source>
        <dbReference type="ARBA" id="ARBA00011738"/>
    </source>
</evidence>
<evidence type="ECO:0000313" key="11">
    <source>
        <dbReference type="EMBL" id="VAW80443.1"/>
    </source>
</evidence>
<dbReference type="AlphaFoldDB" id="A0A3B0YWZ4"/>
<keyword evidence="7 11" id="KW-0808">Transferase</keyword>
<sequence>MSHHPNSGTDLAARDLSVIWHPCTQMKDHELLPMIPIRRGEGVWLEDFEGKRYLDAISSWWVNLFGHCNPHINAALVEQLNTLEHTILAGFTHPAAVELAEQLVSLTPAGLNRCFFADNGSSAVEVALKMSFHYWLNQGKRKKTKFITLENSYHGETLGALAVGNVELYRNTYGPLLMETIRVPSPDCYLREEGESCADYSQRAFAHMEQTLERHAHEVSAVIVEPLVQCAGSMRMYDPIYLKLLRKACDHYDVLLIADEVAVGFGRTGTLFACEQADISPDFMCLSKGLTGGYLPLSTVLTRDSVYEAFYDDYENLTAFLHSHSYTGNALACRAALATLEIFAKDNVITHNRELAAYMATATEHFREHPNVAEVRQTGMILAIELVKNKASREPFPWQERRGLKVYQHGLENGVLLRPLGNVVYFIPPYIINKNEIDMMVRVAWDGIHKAVKD</sequence>
<dbReference type="InterPro" id="IPR015424">
    <property type="entry name" value="PyrdxlP-dep_Trfase"/>
</dbReference>
<keyword evidence="6 11" id="KW-0032">Aminotransferase</keyword>
<evidence type="ECO:0000256" key="2">
    <source>
        <dbReference type="ARBA" id="ARBA00004496"/>
    </source>
</evidence>
<gene>
    <name evidence="11" type="ORF">MNBD_GAMMA15-1680</name>
</gene>
<dbReference type="PIRSF" id="PIRSF000521">
    <property type="entry name" value="Transaminase_4ab_Lys_Orn"/>
    <property type="match status" value="1"/>
</dbReference>
<comment type="pathway">
    <text evidence="3">Cofactor biosynthesis; biotin biosynthesis.</text>
</comment>
<dbReference type="InterPro" id="IPR049704">
    <property type="entry name" value="Aminotrans_3_PPA_site"/>
</dbReference>
<dbReference type="GO" id="GO:0004015">
    <property type="term" value="F:adenosylmethionine-8-amino-7-oxononanoate transaminase activity"/>
    <property type="evidence" value="ECO:0007669"/>
    <property type="project" value="UniProtKB-EC"/>
</dbReference>
<dbReference type="HAMAP" id="MF_00834">
    <property type="entry name" value="BioA"/>
    <property type="match status" value="1"/>
</dbReference>
<dbReference type="SUPFAM" id="SSF53383">
    <property type="entry name" value="PLP-dependent transferases"/>
    <property type="match status" value="1"/>
</dbReference>
<keyword evidence="10" id="KW-0663">Pyridoxal phosphate</keyword>
<dbReference type="Gene3D" id="3.40.640.10">
    <property type="entry name" value="Type I PLP-dependent aspartate aminotransferase-like (Major domain)"/>
    <property type="match status" value="1"/>
</dbReference>
<dbReference type="PANTHER" id="PTHR42684">
    <property type="entry name" value="ADENOSYLMETHIONINE-8-AMINO-7-OXONONANOATE AMINOTRANSFERASE"/>
    <property type="match status" value="1"/>
</dbReference>
<keyword evidence="5" id="KW-0963">Cytoplasm</keyword>
<evidence type="ECO:0000256" key="10">
    <source>
        <dbReference type="ARBA" id="ARBA00022898"/>
    </source>
</evidence>
<organism evidence="11">
    <name type="scientific">hydrothermal vent metagenome</name>
    <dbReference type="NCBI Taxonomy" id="652676"/>
    <lineage>
        <taxon>unclassified sequences</taxon>
        <taxon>metagenomes</taxon>
        <taxon>ecological metagenomes</taxon>
    </lineage>
</organism>
<dbReference type="Pfam" id="PF00202">
    <property type="entry name" value="Aminotran_3"/>
    <property type="match status" value="1"/>
</dbReference>
<comment type="cofactor">
    <cofactor evidence="1">
        <name>pyridoxal 5'-phosphate</name>
        <dbReference type="ChEBI" id="CHEBI:597326"/>
    </cofactor>
</comment>
<proteinExistence type="inferred from homology"/>
<dbReference type="InterPro" id="IPR015422">
    <property type="entry name" value="PyrdxlP-dep_Trfase_small"/>
</dbReference>
<evidence type="ECO:0000256" key="7">
    <source>
        <dbReference type="ARBA" id="ARBA00022679"/>
    </source>
</evidence>
<accession>A0A3B0YWZ4</accession>
<dbReference type="PROSITE" id="PS00600">
    <property type="entry name" value="AA_TRANSFER_CLASS_3"/>
    <property type="match status" value="1"/>
</dbReference>
<evidence type="ECO:0000256" key="5">
    <source>
        <dbReference type="ARBA" id="ARBA00022490"/>
    </source>
</evidence>
<evidence type="ECO:0000256" key="6">
    <source>
        <dbReference type="ARBA" id="ARBA00022576"/>
    </source>
</evidence>
<dbReference type="GO" id="GO:0005737">
    <property type="term" value="C:cytoplasm"/>
    <property type="evidence" value="ECO:0007669"/>
    <property type="project" value="UniProtKB-SubCell"/>
</dbReference>
<dbReference type="EMBL" id="UOFN01000127">
    <property type="protein sequence ID" value="VAW80443.1"/>
    <property type="molecule type" value="Genomic_DNA"/>
</dbReference>
<dbReference type="NCBIfam" id="NF004624">
    <property type="entry name" value="PRK05964.1"/>
    <property type="match status" value="1"/>
</dbReference>
<comment type="subcellular location">
    <subcellularLocation>
        <location evidence="2">Cytoplasm</location>
    </subcellularLocation>
</comment>
<evidence type="ECO:0000256" key="3">
    <source>
        <dbReference type="ARBA" id="ARBA00004746"/>
    </source>
</evidence>
<keyword evidence="9" id="KW-0093">Biotin biosynthesis</keyword>
<reference evidence="11" key="1">
    <citation type="submission" date="2018-06" db="EMBL/GenBank/DDBJ databases">
        <authorList>
            <person name="Zhirakovskaya E."/>
        </authorList>
    </citation>
    <scope>NUCLEOTIDE SEQUENCE</scope>
</reference>
<evidence type="ECO:0000256" key="9">
    <source>
        <dbReference type="ARBA" id="ARBA00022756"/>
    </source>
</evidence>
<dbReference type="GO" id="GO:0009102">
    <property type="term" value="P:biotin biosynthetic process"/>
    <property type="evidence" value="ECO:0007669"/>
    <property type="project" value="UniProtKB-UniPathway"/>
</dbReference>
<dbReference type="NCBIfam" id="NF005443">
    <property type="entry name" value="PRK07030.1"/>
    <property type="match status" value="1"/>
</dbReference>
<evidence type="ECO:0000256" key="8">
    <source>
        <dbReference type="ARBA" id="ARBA00022691"/>
    </source>
</evidence>
<dbReference type="InterPro" id="IPR015421">
    <property type="entry name" value="PyrdxlP-dep_Trfase_major"/>
</dbReference>
<dbReference type="NCBIfam" id="TIGR00508">
    <property type="entry name" value="bioA"/>
    <property type="match status" value="1"/>
</dbReference>
<name>A0A3B0YWZ4_9ZZZZ</name>
<dbReference type="Gene3D" id="3.90.1150.10">
    <property type="entry name" value="Aspartate Aminotransferase, domain 1"/>
    <property type="match status" value="1"/>
</dbReference>
<dbReference type="InterPro" id="IPR005815">
    <property type="entry name" value="BioA"/>
</dbReference>
<keyword evidence="8" id="KW-0949">S-adenosyl-L-methionine</keyword>
<comment type="subunit">
    <text evidence="4">Homodimer.</text>
</comment>
<dbReference type="FunFam" id="3.40.640.10:FF:000078">
    <property type="entry name" value="Adenosylmethionine-8-amino-7-oxononanoate aminotransferase"/>
    <property type="match status" value="1"/>
</dbReference>
<dbReference type="InterPro" id="IPR005814">
    <property type="entry name" value="Aminotrans_3"/>
</dbReference>
<evidence type="ECO:0000256" key="1">
    <source>
        <dbReference type="ARBA" id="ARBA00001933"/>
    </source>
</evidence>
<dbReference type="PANTHER" id="PTHR42684:SF17">
    <property type="entry name" value="ADENOSYLMETHIONINE-8-AMINO-7-OXONONANOATE AMINOTRANSFERASE"/>
    <property type="match status" value="1"/>
</dbReference>
<dbReference type="GO" id="GO:0030170">
    <property type="term" value="F:pyridoxal phosphate binding"/>
    <property type="evidence" value="ECO:0007669"/>
    <property type="project" value="InterPro"/>
</dbReference>